<dbReference type="RefSeq" id="YP_010769509.1">
    <property type="nucleotide sequence ID" value="NC_073997.1"/>
</dbReference>
<evidence type="ECO:0000256" key="5">
    <source>
        <dbReference type="ARBA" id="ARBA00023104"/>
    </source>
</evidence>
<feature type="non-terminal residue" evidence="8">
    <location>
        <position position="1"/>
    </location>
</feature>
<proteinExistence type="inferred from homology"/>
<name>A0A8S5KYD0_9VIRU</name>
<keyword evidence="5" id="KW-1175">Viral attachment to host cell pilus</keyword>
<keyword evidence="6" id="KW-1160">Virus entry into host cell</keyword>
<reference evidence="8" key="1">
    <citation type="submission" date="2020-09" db="EMBL/GenBank/DDBJ databases">
        <title>Leviviricetes taxonomy.</title>
        <authorList>
            <person name="Stockdale S.R."/>
            <person name="Callanan J."/>
            <person name="Adriaenssens E.M."/>
            <person name="Kuhn J.H."/>
            <person name="Rumnieks J."/>
            <person name="Shkoporov A."/>
            <person name="Draper L.A."/>
            <person name="Ross P."/>
            <person name="Hill C."/>
        </authorList>
    </citation>
    <scope>NUCLEOTIDE SEQUENCE</scope>
</reference>
<dbReference type="GO" id="GO:0039666">
    <property type="term" value="P:virion attachment to host cell pilus"/>
    <property type="evidence" value="ECO:0007669"/>
    <property type="project" value="UniProtKB-KW"/>
</dbReference>
<organism evidence="8 9">
    <name type="scientific">ssRNA phage ESE019</name>
    <dbReference type="NCBI Taxonomy" id="2786002"/>
    <lineage>
        <taxon>Viruses</taxon>
        <taxon>Riboviria</taxon>
        <taxon>Orthornavirae</taxon>
        <taxon>Lenarviricota</taxon>
        <taxon>Leviviricetes</taxon>
        <taxon>Norzivirales</taxon>
        <taxon>Fiersviridae</taxon>
        <taxon>Meblowovirus</taxon>
        <taxon>Meblowovirus defluviicola</taxon>
    </lineage>
</organism>
<keyword evidence="2" id="KW-0945">Host-virus interaction</keyword>
<protein>
    <submittedName>
        <fullName evidence="8">Maturation protein</fullName>
    </submittedName>
</protein>
<evidence type="ECO:0000256" key="4">
    <source>
        <dbReference type="ARBA" id="ARBA00022844"/>
    </source>
</evidence>
<dbReference type="GeneID" id="80398550"/>
<dbReference type="Pfam" id="PF03863">
    <property type="entry name" value="Phage_mat-A"/>
    <property type="match status" value="1"/>
</dbReference>
<keyword evidence="4" id="KW-0946">Virion</keyword>
<dbReference type="KEGG" id="vg:80398550"/>
<dbReference type="EMBL" id="BK013374">
    <property type="protein sequence ID" value="DAD49898.1"/>
    <property type="molecule type" value="Genomic_RNA"/>
</dbReference>
<evidence type="ECO:0000256" key="6">
    <source>
        <dbReference type="ARBA" id="ARBA00023296"/>
    </source>
</evidence>
<sequence>PFGLSVSGRFSTTHYMPMSSGSWSVNLSNRNFANKTWSGASTPKGSTYRPELPYSCTIYSNRESGETLPPDFMSPTIFSWVYSDWIAIPQTLKDSENARNKAALVNEIRGEFNLGVFAAELPEALRSVVDSSRAVLTALRYASKGKFNSAGRTLLRAIQGIPASRVRRHGATLPNPHIARGKVARLRDLPDAQKMSVADISNMWLALQYAWKPLLQDIFGLMKEVEKYTSSRSITYRKRTQTIITTKNVVIGSITAVKVATNSFYRVNRKWVLAEKPSLQWKLGLTNPAEIVWEKIPYSFVVDWFIPIGDFLVTRSAYDLSLRSWCTSYLELRSCHEKSLSAYDASGRRLSSGTFNSSQIFYSRFVGNRTYEALTANERAFPPHNPVDRAFSITHLENAAALIYGAIHKSRSSR</sequence>
<evidence type="ECO:0000256" key="2">
    <source>
        <dbReference type="ARBA" id="ARBA00022581"/>
    </source>
</evidence>
<evidence type="ECO:0000256" key="7">
    <source>
        <dbReference type="ARBA" id="ARBA00035110"/>
    </source>
</evidence>
<comment type="subcellular location">
    <subcellularLocation>
        <location evidence="1">Virion</location>
    </subcellularLocation>
</comment>
<evidence type="ECO:0000256" key="1">
    <source>
        <dbReference type="ARBA" id="ARBA00004328"/>
    </source>
</evidence>
<evidence type="ECO:0000313" key="8">
    <source>
        <dbReference type="EMBL" id="DAD49898.1"/>
    </source>
</evidence>
<dbReference type="GO" id="GO:0044423">
    <property type="term" value="C:virion component"/>
    <property type="evidence" value="ECO:0007669"/>
    <property type="project" value="UniProtKB-KW"/>
</dbReference>
<dbReference type="Proteomes" id="UP000678135">
    <property type="component" value="Segment"/>
</dbReference>
<dbReference type="InterPro" id="IPR005563">
    <property type="entry name" value="A_protein"/>
</dbReference>
<evidence type="ECO:0000313" key="9">
    <source>
        <dbReference type="Proteomes" id="UP000678135"/>
    </source>
</evidence>
<gene>
    <name evidence="8" type="primary">ESE019_1</name>
</gene>
<accession>A0A8S5KYD0</accession>
<comment type="similarity">
    <text evidence="7">Belongs to the Leviviricetes maturation protein family.</text>
</comment>
<keyword evidence="9" id="KW-1185">Reference proteome</keyword>
<keyword evidence="3" id="KW-1161">Viral attachment to host cell</keyword>
<evidence type="ECO:0000256" key="3">
    <source>
        <dbReference type="ARBA" id="ARBA00022804"/>
    </source>
</evidence>